<accession>A0A318E3G2</accession>
<dbReference type="EMBL" id="QICM01000039">
    <property type="protein sequence ID" value="PXV62044.1"/>
    <property type="molecule type" value="Genomic_DNA"/>
</dbReference>
<evidence type="ECO:0000313" key="1">
    <source>
        <dbReference type="EMBL" id="PXV62044.1"/>
    </source>
</evidence>
<dbReference type="AlphaFoldDB" id="A0A318E3G2"/>
<comment type="caution">
    <text evidence="1">The sequence shown here is derived from an EMBL/GenBank/DDBJ whole genome shotgun (WGS) entry which is preliminary data.</text>
</comment>
<dbReference type="InterPro" id="IPR036388">
    <property type="entry name" value="WH-like_DNA-bd_sf"/>
</dbReference>
<organism evidence="1 3">
    <name type="scientific">Halanaerobium congolense</name>
    <dbReference type="NCBI Taxonomy" id="54121"/>
    <lineage>
        <taxon>Bacteria</taxon>
        <taxon>Bacillati</taxon>
        <taxon>Bacillota</taxon>
        <taxon>Clostridia</taxon>
        <taxon>Halanaerobiales</taxon>
        <taxon>Halanaerobiaceae</taxon>
        <taxon>Halanaerobium</taxon>
    </lineage>
</organism>
<protein>
    <recommendedName>
        <fullName evidence="5">Transposase</fullName>
    </recommendedName>
</protein>
<reference evidence="1 3" key="1">
    <citation type="submission" date="2018-04" db="EMBL/GenBank/DDBJ databases">
        <title>Subsurface microbial communities from deep shales in Ohio and West Virginia, USA.</title>
        <authorList>
            <person name="Wrighton K."/>
        </authorList>
    </citation>
    <scope>NUCLEOTIDE SEQUENCE [LARGE SCALE GENOMIC DNA]</scope>
    <source>
        <strain evidence="2 4">DSMZ 11287</strain>
        <strain evidence="1 3">MSL28</strain>
    </source>
</reference>
<gene>
    <name evidence="2" type="ORF">C7954_14010</name>
    <name evidence="1" type="ORF">C8C78_13915</name>
</gene>
<dbReference type="InterPro" id="IPR010921">
    <property type="entry name" value="Trp_repressor/repl_initiator"/>
</dbReference>
<dbReference type="GO" id="GO:0043565">
    <property type="term" value="F:sequence-specific DNA binding"/>
    <property type="evidence" value="ECO:0007669"/>
    <property type="project" value="InterPro"/>
</dbReference>
<evidence type="ECO:0008006" key="5">
    <source>
        <dbReference type="Google" id="ProtNLM"/>
    </source>
</evidence>
<evidence type="ECO:0000313" key="3">
    <source>
        <dbReference type="Proteomes" id="UP000247389"/>
    </source>
</evidence>
<dbReference type="Gene3D" id="1.10.10.10">
    <property type="entry name" value="Winged helix-like DNA-binding domain superfamily/Winged helix DNA-binding domain"/>
    <property type="match status" value="1"/>
</dbReference>
<name>A0A318E3G2_9FIRM</name>
<sequence>MTTKNKNETVKGPLAEGQRWSASRKREVVLRMLRGESVDALSRELSIEIYRLEQWRENALAGIDESLKKRPKDPVQAELNQAMRRIGELTMENELLWERVKKPGPLAKRRSSK</sequence>
<dbReference type="Proteomes" id="UP000247389">
    <property type="component" value="Unassembled WGS sequence"/>
</dbReference>
<dbReference type="SUPFAM" id="SSF48295">
    <property type="entry name" value="TrpR-like"/>
    <property type="match status" value="1"/>
</dbReference>
<evidence type="ECO:0000313" key="2">
    <source>
        <dbReference type="EMBL" id="TDX37673.1"/>
    </source>
</evidence>
<proteinExistence type="predicted"/>
<evidence type="ECO:0000313" key="4">
    <source>
        <dbReference type="Proteomes" id="UP000295472"/>
    </source>
</evidence>
<dbReference type="EMBL" id="SOEF01000040">
    <property type="protein sequence ID" value="TDX37673.1"/>
    <property type="molecule type" value="Genomic_DNA"/>
</dbReference>
<dbReference type="Proteomes" id="UP000295472">
    <property type="component" value="Unassembled WGS sequence"/>
</dbReference>